<feature type="binding site" evidence="10">
    <location>
        <position position="61"/>
    </location>
    <ligand>
        <name>substrate</name>
    </ligand>
</feature>
<feature type="binding site" evidence="10">
    <location>
        <position position="204"/>
    </location>
    <ligand>
        <name>substrate</name>
    </ligand>
</feature>
<dbReference type="NCBIfam" id="TIGR00224">
    <property type="entry name" value="pckA"/>
    <property type="match status" value="1"/>
</dbReference>
<dbReference type="PIRSF" id="PIRSF006294">
    <property type="entry name" value="PEP_crbxkin"/>
    <property type="match status" value="1"/>
</dbReference>
<dbReference type="Proteomes" id="UP001595593">
    <property type="component" value="Unassembled WGS sequence"/>
</dbReference>
<dbReference type="PANTHER" id="PTHR30031:SF0">
    <property type="entry name" value="PHOSPHOENOLPYRUVATE CARBOXYKINASE (ATP)"/>
    <property type="match status" value="1"/>
</dbReference>
<dbReference type="EC" id="4.1.1.49" evidence="3 10"/>
<dbReference type="Gene3D" id="3.40.449.10">
    <property type="entry name" value="Phosphoenolpyruvate Carboxykinase, domain 1"/>
    <property type="match status" value="1"/>
</dbReference>
<feature type="binding site" evidence="10">
    <location>
        <position position="260"/>
    </location>
    <ligand>
        <name>Mn(2+)</name>
        <dbReference type="ChEBI" id="CHEBI:29035"/>
    </ligand>
</feature>
<dbReference type="SUPFAM" id="SSF68923">
    <property type="entry name" value="PEP carboxykinase N-terminal domain"/>
    <property type="match status" value="1"/>
</dbReference>
<comment type="catalytic activity">
    <reaction evidence="9 10">
        <text>oxaloacetate + ATP = phosphoenolpyruvate + ADP + CO2</text>
        <dbReference type="Rhea" id="RHEA:18617"/>
        <dbReference type="ChEBI" id="CHEBI:16452"/>
        <dbReference type="ChEBI" id="CHEBI:16526"/>
        <dbReference type="ChEBI" id="CHEBI:30616"/>
        <dbReference type="ChEBI" id="CHEBI:58702"/>
        <dbReference type="ChEBI" id="CHEBI:456216"/>
        <dbReference type="EC" id="4.1.1.49"/>
    </reaction>
</comment>
<evidence type="ECO:0000256" key="3">
    <source>
        <dbReference type="ARBA" id="ARBA00012363"/>
    </source>
</evidence>
<dbReference type="EMBL" id="JBHRTN010000008">
    <property type="protein sequence ID" value="MFC3125260.1"/>
    <property type="molecule type" value="Genomic_DNA"/>
</dbReference>
<feature type="binding site" evidence="10">
    <location>
        <position position="325"/>
    </location>
    <ligand>
        <name>ATP</name>
        <dbReference type="ChEBI" id="CHEBI:30616"/>
    </ligand>
</feature>
<feature type="binding site" evidence="10">
    <location>
        <position position="198"/>
    </location>
    <ligand>
        <name>substrate</name>
    </ligand>
</feature>
<feature type="binding site" evidence="10">
    <location>
        <begin position="239"/>
        <end position="247"/>
    </location>
    <ligand>
        <name>ATP</name>
        <dbReference type="ChEBI" id="CHEBI:30616"/>
    </ligand>
</feature>
<comment type="similarity">
    <text evidence="2 10">Belongs to the phosphoenolpyruvate carboxykinase (ATP) family.</text>
</comment>
<dbReference type="InterPro" id="IPR015994">
    <property type="entry name" value="PEPCK_ATP_CS"/>
</dbReference>
<dbReference type="SUPFAM" id="SSF53795">
    <property type="entry name" value="PEP carboxykinase-like"/>
    <property type="match status" value="1"/>
</dbReference>
<sequence length="537" mass="57582">MNTPQTVPAQTLLAGTGVSSSFAVHGNLTASGLYAHALRRGEGRLSADGAFMATTGIHTGRSVADKFTVDDAAISDQIWWGKTNQKLDPAKFELFVNDARKWLGERKELFTEDLYAGADPEHRIKVRLVTTNAWHALFARNMFIRPAAEELASFTPDYVILHAPEMEAKPEHGGRPNSTTLIGVSYAQKIICIAGTSYAGEIKKSIFGVMNWLLPAKGVLPMHCSANVGKAGDTALFFGLSGTGKTTLSSDPERALIGDDEHGWSEKGVFNFEGGCYAKVIKLSQDAEPQIWNASHRFGAVLENVVADERGNLDLDDGSLTENTRSCYPIEFIPGTQPGGQAGLPKNVVMLTADAFGVLPPIAKLTPAQAMYHFMSGYTAKVAGTEKGLGKEPQATFSTCFGAPFLPRHPEVYGKMLADLIAKHGAQVWLVNTGWTGGAYGTGHRMSIKHTRALLRAALDGSLAQAEFATDPFFGLAVPQNVPGIPAEVLNPRDSWADKAAYDKQAAHLVSLFEKNFETFAGAVSDEVKAAALKSAA</sequence>
<feature type="binding site" evidence="10">
    <location>
        <position position="223"/>
    </location>
    <ligand>
        <name>ATP</name>
        <dbReference type="ChEBI" id="CHEBI:30616"/>
    </ligand>
</feature>
<dbReference type="NCBIfam" id="NF006822">
    <property type="entry name" value="PRK09344.1-4"/>
    <property type="match status" value="1"/>
</dbReference>
<keyword evidence="4 10" id="KW-0312">Gluconeogenesis</keyword>
<feature type="binding site" evidence="10">
    <location>
        <position position="451"/>
    </location>
    <ligand>
        <name>ATP</name>
        <dbReference type="ChEBI" id="CHEBI:30616"/>
    </ligand>
</feature>
<evidence type="ECO:0000256" key="6">
    <source>
        <dbReference type="ARBA" id="ARBA00022793"/>
    </source>
</evidence>
<keyword evidence="7 10" id="KW-0067">ATP-binding</keyword>
<dbReference type="InterPro" id="IPR008210">
    <property type="entry name" value="PEP_carboxykinase_N"/>
</dbReference>
<keyword evidence="8 10" id="KW-0456">Lyase</keyword>
<keyword evidence="12" id="KW-1185">Reference proteome</keyword>
<feature type="binding site" evidence="10">
    <location>
        <position position="325"/>
    </location>
    <ligand>
        <name>substrate</name>
    </ligand>
</feature>
<dbReference type="HAMAP" id="MF_00453">
    <property type="entry name" value="PEPCK_ATP"/>
    <property type="match status" value="1"/>
</dbReference>
<feature type="binding site" evidence="10">
    <location>
        <position position="223"/>
    </location>
    <ligand>
        <name>Mn(2+)</name>
        <dbReference type="ChEBI" id="CHEBI:29035"/>
    </ligand>
</feature>
<feature type="binding site" evidence="10">
    <location>
        <position position="288"/>
    </location>
    <ligand>
        <name>ATP</name>
        <dbReference type="ChEBI" id="CHEBI:30616"/>
    </ligand>
</feature>
<dbReference type="InterPro" id="IPR001272">
    <property type="entry name" value="PEP_carboxykinase_ATP"/>
</dbReference>
<comment type="function">
    <text evidence="10">Involved in the gluconeogenesis. Catalyzes the conversion of oxaloacetate (OAA) to phosphoenolpyruvate (PEP) through direct phosphoryl transfer between the nucleoside triphosphate and OAA.</text>
</comment>
<dbReference type="PROSITE" id="PS00532">
    <property type="entry name" value="PEPCK_ATP"/>
    <property type="match status" value="1"/>
</dbReference>
<evidence type="ECO:0000256" key="9">
    <source>
        <dbReference type="ARBA" id="ARBA00047371"/>
    </source>
</evidence>
<dbReference type="InterPro" id="IPR013035">
    <property type="entry name" value="PEP_carboxykinase_C"/>
</dbReference>
<comment type="cofactor">
    <cofactor evidence="10">
        <name>Mn(2+)</name>
        <dbReference type="ChEBI" id="CHEBI:29035"/>
    </cofactor>
    <text evidence="10">Binds 1 Mn(2+) ion per subunit.</text>
</comment>
<keyword evidence="5 10" id="KW-0547">Nucleotide-binding</keyword>
<dbReference type="GO" id="GO:0004612">
    <property type="term" value="F:phosphoenolpyruvate carboxykinase (ATP) activity"/>
    <property type="evidence" value="ECO:0007669"/>
    <property type="project" value="UniProtKB-EC"/>
</dbReference>
<dbReference type="Pfam" id="PF01293">
    <property type="entry name" value="PEPCK_ATP"/>
    <property type="match status" value="1"/>
</dbReference>
<evidence type="ECO:0000256" key="8">
    <source>
        <dbReference type="ARBA" id="ARBA00023239"/>
    </source>
</evidence>
<evidence type="ECO:0000313" key="12">
    <source>
        <dbReference type="Proteomes" id="UP001595593"/>
    </source>
</evidence>
<accession>A0ABV7G298</accession>
<keyword evidence="10" id="KW-0479">Metal-binding</keyword>
<comment type="caution">
    <text evidence="11">The sequence shown here is derived from an EMBL/GenBank/DDBJ whole genome shotgun (WGS) entry which is preliminary data.</text>
</comment>
<comment type="caution">
    <text evidence="10">Lacks conserved residue(s) required for the propagation of feature annotation.</text>
</comment>
<keyword evidence="10" id="KW-0464">Manganese</keyword>
<comment type="subcellular location">
    <subcellularLocation>
        <location evidence="10">Cytoplasm</location>
    </subcellularLocation>
</comment>
<evidence type="ECO:0000256" key="1">
    <source>
        <dbReference type="ARBA" id="ARBA00004742"/>
    </source>
</evidence>
<name>A0ABV7G298_9PROT</name>
<gene>
    <name evidence="10" type="primary">pckA</name>
    <name evidence="11" type="ORF">ACFOD4_09315</name>
</gene>
<proteinExistence type="inferred from homology"/>
<comment type="pathway">
    <text evidence="1 10">Carbohydrate biosynthesis; gluconeogenesis.</text>
</comment>
<evidence type="ECO:0000256" key="7">
    <source>
        <dbReference type="ARBA" id="ARBA00022840"/>
    </source>
</evidence>
<protein>
    <recommendedName>
        <fullName evidence="3 10">Phosphoenolpyruvate carboxykinase (ATP)</fullName>
        <shortName evidence="10">PCK</shortName>
        <shortName evidence="10">PEP carboxykinase</shortName>
        <shortName evidence="10">PEPCK</shortName>
        <ecNumber evidence="3 10">4.1.1.49</ecNumber>
    </recommendedName>
</protein>
<dbReference type="NCBIfam" id="NF006821">
    <property type="entry name" value="PRK09344.1-3"/>
    <property type="match status" value="1"/>
</dbReference>
<evidence type="ECO:0000256" key="5">
    <source>
        <dbReference type="ARBA" id="ARBA00022741"/>
    </source>
</evidence>
<evidence type="ECO:0000313" key="11">
    <source>
        <dbReference type="EMBL" id="MFC3125260.1"/>
    </source>
</evidence>
<reference evidence="12" key="1">
    <citation type="journal article" date="2019" name="Int. J. Syst. Evol. Microbiol.">
        <title>The Global Catalogue of Microorganisms (GCM) 10K type strain sequencing project: providing services to taxonomists for standard genome sequencing and annotation.</title>
        <authorList>
            <consortium name="The Broad Institute Genomics Platform"/>
            <consortium name="The Broad Institute Genome Sequencing Center for Infectious Disease"/>
            <person name="Wu L."/>
            <person name="Ma J."/>
        </authorList>
    </citation>
    <scope>NUCLEOTIDE SEQUENCE [LARGE SCALE GENOMIC DNA]</scope>
    <source>
        <strain evidence="12">KCTC 52094</strain>
    </source>
</reference>
<dbReference type="Gene3D" id="3.90.228.20">
    <property type="match status" value="1"/>
</dbReference>
<dbReference type="CDD" id="cd00484">
    <property type="entry name" value="PEPCK_ATP"/>
    <property type="match status" value="1"/>
</dbReference>
<keyword evidence="10" id="KW-0963">Cytoplasm</keyword>
<evidence type="ECO:0000256" key="4">
    <source>
        <dbReference type="ARBA" id="ARBA00022432"/>
    </source>
</evidence>
<feature type="binding site" evidence="10">
    <location>
        <position position="204"/>
    </location>
    <ligand>
        <name>Mn(2+)</name>
        <dbReference type="ChEBI" id="CHEBI:29035"/>
    </ligand>
</feature>
<dbReference type="PANTHER" id="PTHR30031">
    <property type="entry name" value="PHOSPHOENOLPYRUVATE CARBOXYKINASE ATP"/>
    <property type="match status" value="1"/>
</dbReference>
<evidence type="ECO:0000256" key="2">
    <source>
        <dbReference type="ARBA" id="ARBA00006052"/>
    </source>
</evidence>
<dbReference type="RefSeq" id="WP_379596070.1">
    <property type="nucleotide sequence ID" value="NZ_JBHRTN010000008.1"/>
</dbReference>
<organism evidence="11 12">
    <name type="scientific">Teichococcus globiformis</name>
    <dbReference type="NCBI Taxonomy" id="2307229"/>
    <lineage>
        <taxon>Bacteria</taxon>
        <taxon>Pseudomonadati</taxon>
        <taxon>Pseudomonadota</taxon>
        <taxon>Alphaproteobacteria</taxon>
        <taxon>Acetobacterales</taxon>
        <taxon>Roseomonadaceae</taxon>
        <taxon>Roseomonas</taxon>
    </lineage>
</organism>
<evidence type="ECO:0000256" key="10">
    <source>
        <dbReference type="HAMAP-Rule" id="MF_00453"/>
    </source>
</evidence>
<feature type="binding site" evidence="10">
    <location>
        <position position="204"/>
    </location>
    <ligand>
        <name>ATP</name>
        <dbReference type="ChEBI" id="CHEBI:30616"/>
    </ligand>
</feature>
<dbReference type="NCBIfam" id="NF006820">
    <property type="entry name" value="PRK09344.1-2"/>
    <property type="match status" value="1"/>
</dbReference>
<dbReference type="Gene3D" id="2.170.8.10">
    <property type="entry name" value="Phosphoenolpyruvate Carboxykinase, domain 2"/>
    <property type="match status" value="1"/>
</dbReference>
<keyword evidence="6 10" id="KW-0210">Decarboxylase</keyword>